<dbReference type="GO" id="GO:0004656">
    <property type="term" value="F:procollagen-proline 4-dioxygenase activity"/>
    <property type="evidence" value="ECO:0007669"/>
    <property type="project" value="UniProtKB-EC"/>
</dbReference>
<keyword evidence="7" id="KW-0256">Endoplasmic reticulum</keyword>
<keyword evidence="6" id="KW-0479">Metal-binding</keyword>
<dbReference type="GO" id="GO:0031418">
    <property type="term" value="F:L-ascorbic acid binding"/>
    <property type="evidence" value="ECO:0007669"/>
    <property type="project" value="UniProtKB-KW"/>
</dbReference>
<dbReference type="GO" id="GO:0005506">
    <property type="term" value="F:iron ion binding"/>
    <property type="evidence" value="ECO:0007669"/>
    <property type="project" value="InterPro"/>
</dbReference>
<evidence type="ECO:0000313" key="16">
    <source>
        <dbReference type="Proteomes" id="UP000299102"/>
    </source>
</evidence>
<keyword evidence="9" id="KW-0223">Dioxygenase</keyword>
<evidence type="ECO:0000256" key="6">
    <source>
        <dbReference type="ARBA" id="ARBA00022723"/>
    </source>
</evidence>
<evidence type="ECO:0000259" key="14">
    <source>
        <dbReference type="PROSITE" id="PS51471"/>
    </source>
</evidence>
<proteinExistence type="inferred from homology"/>
<keyword evidence="10" id="KW-0560">Oxidoreductase</keyword>
<evidence type="ECO:0000256" key="13">
    <source>
        <dbReference type="SAM" id="MobiDB-lite"/>
    </source>
</evidence>
<dbReference type="OrthoDB" id="420380at2759"/>
<dbReference type="PROSITE" id="PS51471">
    <property type="entry name" value="FE2OG_OXY"/>
    <property type="match status" value="1"/>
</dbReference>
<dbReference type="InterPro" id="IPR045054">
    <property type="entry name" value="P4HA-like"/>
</dbReference>
<sequence length="481" mass="55159">MASTRLVIYVAIYRNEHERAMEDIPNYLGNPIHAFTLIKRMTMDLEVIDNEIQTGIDHIKNISLTENGGKYPTKEDLSGAAQALTRLQDTYQLDVHDLAEGVINGESYSTPLTASDCYELGRALYSVNDHKNSLPWMMEALRKFEMEKETQTFTKIDILEHIGFSYYLIGDVDTALLWTQKLLVEAPTHPRALGNVPHYKKYIKERDEKLRKRQRGETGVEELEDTPPPKKESTLWNEKERKSYEALCRGDVDIPTEISKKLKCRYLTENHPFLKLAPLKVEEKYLNPNVYVFHQVLSDEEIEFVKDVARPRFKRAVVHNPETGELVPAHYRISKSSWLRDDESPVIERISQRTADISGLDMVTAEELQVVNYGIGGHYEPHFDFARMSDVAQGGATVFTELGLSVFPEKGAALFWHNLHPSGEGDFATRHAACPVLRGSKWVSNKWIHQGGQEFLRPCNLEYQREGMIRPTLRPVPKSYR</sequence>
<dbReference type="Gene3D" id="6.10.140.1460">
    <property type="match status" value="1"/>
</dbReference>
<evidence type="ECO:0000256" key="9">
    <source>
        <dbReference type="ARBA" id="ARBA00022964"/>
    </source>
</evidence>
<keyword evidence="11" id="KW-0408">Iron</keyword>
<dbReference type="EC" id="1.14.11.2" evidence="5"/>
<dbReference type="Proteomes" id="UP000299102">
    <property type="component" value="Unassembled WGS sequence"/>
</dbReference>
<evidence type="ECO:0000256" key="4">
    <source>
        <dbReference type="ARBA" id="ARBA00006511"/>
    </source>
</evidence>
<feature type="domain" description="Fe2OG dioxygenase" evidence="14">
    <location>
        <begin position="364"/>
        <end position="450"/>
    </location>
</feature>
<dbReference type="FunFam" id="1.25.40.10:FF:000006">
    <property type="entry name" value="Prolyl 4-hydroxylase subunit alpha 2"/>
    <property type="match status" value="1"/>
</dbReference>
<evidence type="ECO:0000256" key="7">
    <source>
        <dbReference type="ARBA" id="ARBA00022824"/>
    </source>
</evidence>
<keyword evidence="12" id="KW-0325">Glycoprotein</keyword>
<comment type="caution">
    <text evidence="15">The sequence shown here is derived from an EMBL/GenBank/DDBJ whole genome shotgun (WGS) entry which is preliminary data.</text>
</comment>
<feature type="compositionally biased region" description="Basic and acidic residues" evidence="13">
    <location>
        <begin position="227"/>
        <end position="236"/>
    </location>
</feature>
<dbReference type="Pfam" id="PF23558">
    <property type="entry name" value="TPR_P4H"/>
    <property type="match status" value="1"/>
</dbReference>
<name>A0A4C2A8S5_EUMVA</name>
<organism evidence="15 16">
    <name type="scientific">Eumeta variegata</name>
    <name type="common">Bagworm moth</name>
    <name type="synonym">Eumeta japonica</name>
    <dbReference type="NCBI Taxonomy" id="151549"/>
    <lineage>
        <taxon>Eukaryota</taxon>
        <taxon>Metazoa</taxon>
        <taxon>Ecdysozoa</taxon>
        <taxon>Arthropoda</taxon>
        <taxon>Hexapoda</taxon>
        <taxon>Insecta</taxon>
        <taxon>Pterygota</taxon>
        <taxon>Neoptera</taxon>
        <taxon>Endopterygota</taxon>
        <taxon>Lepidoptera</taxon>
        <taxon>Glossata</taxon>
        <taxon>Ditrysia</taxon>
        <taxon>Tineoidea</taxon>
        <taxon>Psychidae</taxon>
        <taxon>Oiketicinae</taxon>
        <taxon>Eumeta</taxon>
    </lineage>
</organism>
<gene>
    <name evidence="15" type="primary">phy-2</name>
    <name evidence="15" type="ORF">EVAR_65079_1</name>
</gene>
<dbReference type="AlphaFoldDB" id="A0A4C2A8S5"/>
<comment type="cofactor">
    <cofactor evidence="1">
        <name>L-ascorbate</name>
        <dbReference type="ChEBI" id="CHEBI:38290"/>
    </cofactor>
</comment>
<dbReference type="EMBL" id="BGZK01002657">
    <property type="protein sequence ID" value="GBP95604.1"/>
    <property type="molecule type" value="Genomic_DNA"/>
</dbReference>
<dbReference type="Pfam" id="PF13640">
    <property type="entry name" value="2OG-FeII_Oxy_3"/>
    <property type="match status" value="1"/>
</dbReference>
<dbReference type="InterPro" id="IPR006620">
    <property type="entry name" value="Pro_4_hyd_alph"/>
</dbReference>
<dbReference type="Gene3D" id="1.25.40.10">
    <property type="entry name" value="Tetratricopeptide repeat domain"/>
    <property type="match status" value="1"/>
</dbReference>
<keyword evidence="16" id="KW-1185">Reference proteome</keyword>
<evidence type="ECO:0000256" key="3">
    <source>
        <dbReference type="ARBA" id="ARBA00004319"/>
    </source>
</evidence>
<dbReference type="STRING" id="151549.A0A4C2A8S5"/>
<dbReference type="PANTHER" id="PTHR10869">
    <property type="entry name" value="PROLYL 4-HYDROXYLASE ALPHA SUBUNIT"/>
    <property type="match status" value="1"/>
</dbReference>
<evidence type="ECO:0000256" key="2">
    <source>
        <dbReference type="ARBA" id="ARBA00002035"/>
    </source>
</evidence>
<evidence type="ECO:0000256" key="5">
    <source>
        <dbReference type="ARBA" id="ARBA00012269"/>
    </source>
</evidence>
<evidence type="ECO:0000256" key="12">
    <source>
        <dbReference type="ARBA" id="ARBA00023180"/>
    </source>
</evidence>
<dbReference type="SMART" id="SM00702">
    <property type="entry name" value="P4Hc"/>
    <property type="match status" value="1"/>
</dbReference>
<dbReference type="PANTHER" id="PTHR10869:SF244">
    <property type="entry name" value="PROLYL 4-HYDROXYLASE SUBUNIT ALPHA-2"/>
    <property type="match status" value="1"/>
</dbReference>
<dbReference type="InterPro" id="IPR013547">
    <property type="entry name" value="P4H_N"/>
</dbReference>
<dbReference type="InterPro" id="IPR011990">
    <property type="entry name" value="TPR-like_helical_dom_sf"/>
</dbReference>
<comment type="subcellular location">
    <subcellularLocation>
        <location evidence="3">Endoplasmic reticulum lumen</location>
    </subcellularLocation>
</comment>
<evidence type="ECO:0000256" key="11">
    <source>
        <dbReference type="ARBA" id="ARBA00023004"/>
    </source>
</evidence>
<dbReference type="Pfam" id="PF08336">
    <property type="entry name" value="P4Ha_N"/>
    <property type="match status" value="1"/>
</dbReference>
<dbReference type="InterPro" id="IPR044862">
    <property type="entry name" value="Pro_4_hyd_alph_FE2OG_OXY"/>
</dbReference>
<comment type="similarity">
    <text evidence="4">Belongs to the P4HA family.</text>
</comment>
<evidence type="ECO:0000256" key="8">
    <source>
        <dbReference type="ARBA" id="ARBA00022896"/>
    </source>
</evidence>
<feature type="region of interest" description="Disordered" evidence="13">
    <location>
        <begin position="209"/>
        <end position="236"/>
    </location>
</feature>
<dbReference type="SUPFAM" id="SSF48452">
    <property type="entry name" value="TPR-like"/>
    <property type="match status" value="1"/>
</dbReference>
<dbReference type="GO" id="GO:0005788">
    <property type="term" value="C:endoplasmic reticulum lumen"/>
    <property type="evidence" value="ECO:0007669"/>
    <property type="project" value="UniProtKB-SubCell"/>
</dbReference>
<reference evidence="15 16" key="1">
    <citation type="journal article" date="2019" name="Commun. Biol.">
        <title>The bagworm genome reveals a unique fibroin gene that provides high tensile strength.</title>
        <authorList>
            <person name="Kono N."/>
            <person name="Nakamura H."/>
            <person name="Ohtoshi R."/>
            <person name="Tomita M."/>
            <person name="Numata K."/>
            <person name="Arakawa K."/>
        </authorList>
    </citation>
    <scope>NUCLEOTIDE SEQUENCE [LARGE SCALE GENOMIC DNA]</scope>
</reference>
<evidence type="ECO:0000256" key="10">
    <source>
        <dbReference type="ARBA" id="ARBA00023002"/>
    </source>
</evidence>
<evidence type="ECO:0000313" key="15">
    <source>
        <dbReference type="EMBL" id="GBP95604.1"/>
    </source>
</evidence>
<comment type="function">
    <text evidence="2">Catalyzes the post-translational formation of 4-hydroxyproline in -Xaa-Pro-Gly- sequences in collagens and other proteins.</text>
</comment>
<dbReference type="InterPro" id="IPR059068">
    <property type="entry name" value="TPR_P4H"/>
</dbReference>
<feature type="compositionally biased region" description="Basic and acidic residues" evidence="13">
    <location>
        <begin position="209"/>
        <end position="218"/>
    </location>
</feature>
<accession>A0A4C2A8S5</accession>
<keyword evidence="8" id="KW-0847">Vitamin C</keyword>
<evidence type="ECO:0000256" key="1">
    <source>
        <dbReference type="ARBA" id="ARBA00001961"/>
    </source>
</evidence>
<dbReference type="InterPro" id="IPR005123">
    <property type="entry name" value="Oxoglu/Fe-dep_dioxygenase_dom"/>
</dbReference>
<protein>
    <recommendedName>
        <fullName evidence="5">procollagen-proline 4-dioxygenase</fullName>
        <ecNumber evidence="5">1.14.11.2</ecNumber>
    </recommendedName>
</protein>
<dbReference type="Gene3D" id="2.60.120.620">
    <property type="entry name" value="q2cbj1_9rhob like domain"/>
    <property type="match status" value="1"/>
</dbReference>